<dbReference type="GO" id="GO:0005198">
    <property type="term" value="F:structural molecule activity"/>
    <property type="evidence" value="ECO:0007669"/>
    <property type="project" value="UniProtKB-UniRule"/>
</dbReference>
<dbReference type="KEGG" id="phu:Phum_PHUM307940"/>
<evidence type="ECO:0000256" key="4">
    <source>
        <dbReference type="ARBA" id="ARBA00011775"/>
    </source>
</evidence>
<dbReference type="PANTHER" id="PTHR10805">
    <property type="entry name" value="COATOMER SUBUNIT EPSILON"/>
    <property type="match status" value="1"/>
</dbReference>
<sequence>MSRHQSSDALLEIKNAYYIGNYQFCITEAQNANINDSDVKLEIDSYLYRSYIALQRYTIVRNELKANCHPYLEPLKLLVDYYLAQDKNVIVQKMDDILSKDVKTSSNLLFITAAIIYYHELNYESALQILHQGDNLECSALSLQIYLKMDRIDLARKELKNMQDKDEDAILTQLSQAWVNIAMGGEKLDDAFYIFQEIIDKHGSTPLLLNGQAVCFIHQEKFEEAESALQQSISKDSDNSDSLINLIVLSRLSGKPQEVAKRYLTHIQDSHKSHTYVKEYSVKESEFDKLVLQYSCA</sequence>
<evidence type="ECO:0000256" key="12">
    <source>
        <dbReference type="ARBA" id="ARBA00023329"/>
    </source>
</evidence>
<evidence type="ECO:0000256" key="11">
    <source>
        <dbReference type="ARBA" id="ARBA00023136"/>
    </source>
</evidence>
<reference evidence="15" key="2">
    <citation type="submission" date="2007-04" db="EMBL/GenBank/DDBJ databases">
        <title>The genome of the human body louse.</title>
        <authorList>
            <consortium name="The Human Body Louse Genome Consortium"/>
            <person name="Kirkness E."/>
            <person name="Walenz B."/>
            <person name="Hass B."/>
            <person name="Bruggner R."/>
            <person name="Strausberg R."/>
        </authorList>
    </citation>
    <scope>NUCLEOTIDE SEQUENCE</scope>
    <source>
        <strain evidence="15">USDA</strain>
    </source>
</reference>
<organism>
    <name type="scientific">Pediculus humanus subsp. corporis</name>
    <name type="common">Body louse</name>
    <dbReference type="NCBI Taxonomy" id="121224"/>
    <lineage>
        <taxon>Eukaryota</taxon>
        <taxon>Metazoa</taxon>
        <taxon>Ecdysozoa</taxon>
        <taxon>Arthropoda</taxon>
        <taxon>Hexapoda</taxon>
        <taxon>Insecta</taxon>
        <taxon>Pterygota</taxon>
        <taxon>Neoptera</taxon>
        <taxon>Paraneoptera</taxon>
        <taxon>Psocodea</taxon>
        <taxon>Troctomorpha</taxon>
        <taxon>Phthiraptera</taxon>
        <taxon>Anoplura</taxon>
        <taxon>Pediculidae</taxon>
        <taxon>Pediculus</taxon>
    </lineage>
</organism>
<keyword evidence="9 14" id="KW-0653">Protein transport</keyword>
<dbReference type="STRING" id="121224.E0VMC8"/>
<dbReference type="OrthoDB" id="310217at2759"/>
<dbReference type="EMBL" id="AAZO01003573">
    <property type="status" value="NOT_ANNOTATED_CDS"/>
    <property type="molecule type" value="Genomic_DNA"/>
</dbReference>
<reference evidence="16" key="3">
    <citation type="submission" date="2020-05" db="UniProtKB">
        <authorList>
            <consortium name="EnsemblMetazoa"/>
        </authorList>
    </citation>
    <scope>IDENTIFICATION</scope>
    <source>
        <strain evidence="16">USDA</strain>
    </source>
</reference>
<comment type="similarity">
    <text evidence="3 14">Belongs to the COPE family.</text>
</comment>
<dbReference type="GeneID" id="8235774"/>
<dbReference type="OMA" id="MIVLSQH"/>
<evidence type="ECO:0000256" key="5">
    <source>
        <dbReference type="ARBA" id="ARBA00015828"/>
    </source>
</evidence>
<evidence type="ECO:0000256" key="9">
    <source>
        <dbReference type="ARBA" id="ARBA00022927"/>
    </source>
</evidence>
<dbReference type="GO" id="GO:0006888">
    <property type="term" value="P:endoplasmic reticulum to Golgi vesicle-mediated transport"/>
    <property type="evidence" value="ECO:0007669"/>
    <property type="project" value="TreeGrafter"/>
</dbReference>
<dbReference type="SUPFAM" id="SSF48452">
    <property type="entry name" value="TPR-like"/>
    <property type="match status" value="1"/>
</dbReference>
<comment type="subcellular location">
    <subcellularLocation>
        <location evidence="2">Cytoplasmic vesicle</location>
        <location evidence="2">COPI-coated vesicle membrane</location>
        <topology evidence="2">Peripheral membrane protein</topology>
        <orientation evidence="2">Cytoplasmic side</orientation>
    </subcellularLocation>
    <subcellularLocation>
        <location evidence="1">Golgi apparatus membrane</location>
        <topology evidence="1">Peripheral membrane protein</topology>
        <orientation evidence="1">Cytoplasmic side</orientation>
    </subcellularLocation>
</comment>
<keyword evidence="7 14" id="KW-0963">Cytoplasm</keyword>
<dbReference type="HOGENOM" id="CLU_049363_0_0_1"/>
<evidence type="ECO:0000313" key="17">
    <source>
        <dbReference type="Proteomes" id="UP000009046"/>
    </source>
</evidence>
<evidence type="ECO:0000256" key="13">
    <source>
        <dbReference type="ARBA" id="ARBA00025582"/>
    </source>
</evidence>
<evidence type="ECO:0000256" key="6">
    <source>
        <dbReference type="ARBA" id="ARBA00022448"/>
    </source>
</evidence>
<keyword evidence="17" id="KW-1185">Reference proteome</keyword>
<reference evidence="15" key="1">
    <citation type="submission" date="2007-04" db="EMBL/GenBank/DDBJ databases">
        <title>Annotation of Pediculus humanus corporis strain USDA.</title>
        <authorList>
            <person name="Kirkness E."/>
            <person name="Hannick L."/>
            <person name="Hass B."/>
            <person name="Bruggner R."/>
            <person name="Lawson D."/>
            <person name="Bidwell S."/>
            <person name="Joardar V."/>
            <person name="Caler E."/>
            <person name="Walenz B."/>
            <person name="Inman J."/>
            <person name="Schobel S."/>
            <person name="Galinsky K."/>
            <person name="Amedeo P."/>
            <person name="Strausberg R."/>
        </authorList>
    </citation>
    <scope>NUCLEOTIDE SEQUENCE</scope>
    <source>
        <strain evidence="15">USDA</strain>
    </source>
</reference>
<dbReference type="EnsemblMetazoa" id="PHUM307940-RA">
    <property type="protein sequence ID" value="PHUM307940-PA"/>
    <property type="gene ID" value="PHUM307940"/>
</dbReference>
<evidence type="ECO:0000256" key="7">
    <source>
        <dbReference type="ARBA" id="ARBA00022490"/>
    </source>
</evidence>
<dbReference type="Pfam" id="PF04733">
    <property type="entry name" value="Coatomer_E"/>
    <property type="match status" value="1"/>
</dbReference>
<proteinExistence type="inferred from homology"/>
<dbReference type="AlphaFoldDB" id="E0VMC8"/>
<dbReference type="PANTHER" id="PTHR10805:SF0">
    <property type="entry name" value="COATOMER SUBUNIT EPSILON"/>
    <property type="match status" value="1"/>
</dbReference>
<dbReference type="CTD" id="8235774"/>
<evidence type="ECO:0000256" key="3">
    <source>
        <dbReference type="ARBA" id="ARBA00008827"/>
    </source>
</evidence>
<dbReference type="GO" id="GO:0006890">
    <property type="term" value="P:retrograde vesicle-mediated transport, Golgi to endoplasmic reticulum"/>
    <property type="evidence" value="ECO:0007669"/>
    <property type="project" value="UniProtKB-UniRule"/>
</dbReference>
<protein>
    <recommendedName>
        <fullName evidence="5 14">Coatomer subunit epsilon</fullName>
    </recommendedName>
</protein>
<dbReference type="FunFam" id="1.25.40.10:FF:000140">
    <property type="entry name" value="Coatomer subunit epsilon"/>
    <property type="match status" value="1"/>
</dbReference>
<comment type="function">
    <text evidence="13 14">The coatomer is a cytosolic protein complex that binds to dilysine motifs and reversibly associates with Golgi non-clathrin-coated vesicles, which further mediate biosynthetic protein transport from the ER, via the Golgi up to the trans Golgi network. The coatomer complex is required for budding from Golgi membranes, and is essential for the retrograde Golgi-to-ER transport of dilysine-tagged proteins.</text>
</comment>
<accession>E0VMC8</accession>
<keyword evidence="6 14" id="KW-0813">Transport</keyword>
<evidence type="ECO:0000256" key="14">
    <source>
        <dbReference type="PIRNR" id="PIRNR016478"/>
    </source>
</evidence>
<comment type="subunit">
    <text evidence="4">Oligomeric complex that consists of at least the alpha, beta, beta', gamma, delta, epsilon and zeta subunits.</text>
</comment>
<name>E0VMC8_PEDHC</name>
<dbReference type="InterPro" id="IPR011990">
    <property type="entry name" value="TPR-like_helical_dom_sf"/>
</dbReference>
<evidence type="ECO:0000256" key="8">
    <source>
        <dbReference type="ARBA" id="ARBA00022892"/>
    </source>
</evidence>
<dbReference type="PIRSF" id="PIRSF016478">
    <property type="entry name" value="Coatomer_esu"/>
    <property type="match status" value="1"/>
</dbReference>
<dbReference type="GO" id="GO:0000139">
    <property type="term" value="C:Golgi membrane"/>
    <property type="evidence" value="ECO:0007669"/>
    <property type="project" value="UniProtKB-SubCell"/>
</dbReference>
<evidence type="ECO:0000256" key="2">
    <source>
        <dbReference type="ARBA" id="ARBA00004347"/>
    </source>
</evidence>
<keyword evidence="8 14" id="KW-0931">ER-Golgi transport</keyword>
<dbReference type="GO" id="GO:0030126">
    <property type="term" value="C:COPI vesicle coat"/>
    <property type="evidence" value="ECO:0007669"/>
    <property type="project" value="TreeGrafter"/>
</dbReference>
<gene>
    <name evidence="16" type="primary">8235774</name>
    <name evidence="15" type="ORF">Phum_PHUM307940</name>
</gene>
<dbReference type="VEuPathDB" id="VectorBase:PHUM307940"/>
<dbReference type="FunCoup" id="E0VMC8">
    <property type="interactions" value="1485"/>
</dbReference>
<dbReference type="InParanoid" id="E0VMC8"/>
<keyword evidence="12 14" id="KW-0968">Cytoplasmic vesicle</keyword>
<evidence type="ECO:0000313" key="15">
    <source>
        <dbReference type="EMBL" id="EEB14534.1"/>
    </source>
</evidence>
<dbReference type="Gene3D" id="1.25.40.10">
    <property type="entry name" value="Tetratricopeptide repeat domain"/>
    <property type="match status" value="1"/>
</dbReference>
<keyword evidence="10 14" id="KW-0333">Golgi apparatus</keyword>
<dbReference type="Proteomes" id="UP000009046">
    <property type="component" value="Unassembled WGS sequence"/>
</dbReference>
<dbReference type="GO" id="GO:0015031">
    <property type="term" value="P:protein transport"/>
    <property type="evidence" value="ECO:0007669"/>
    <property type="project" value="UniProtKB-UniRule"/>
</dbReference>
<evidence type="ECO:0000313" key="16">
    <source>
        <dbReference type="EnsemblMetazoa" id="PHUM307940-PA"/>
    </source>
</evidence>
<dbReference type="eggNOG" id="KOG3081">
    <property type="taxonomic scope" value="Eukaryota"/>
</dbReference>
<evidence type="ECO:0000256" key="1">
    <source>
        <dbReference type="ARBA" id="ARBA00004255"/>
    </source>
</evidence>
<dbReference type="GO" id="GO:0006891">
    <property type="term" value="P:intra-Golgi vesicle-mediated transport"/>
    <property type="evidence" value="ECO:0007669"/>
    <property type="project" value="TreeGrafter"/>
</dbReference>
<keyword evidence="11 14" id="KW-0472">Membrane</keyword>
<dbReference type="InterPro" id="IPR006822">
    <property type="entry name" value="Coatomer_esu"/>
</dbReference>
<evidence type="ECO:0000256" key="10">
    <source>
        <dbReference type="ARBA" id="ARBA00023034"/>
    </source>
</evidence>
<dbReference type="RefSeq" id="XP_002427272.1">
    <property type="nucleotide sequence ID" value="XM_002427227.1"/>
</dbReference>
<dbReference type="EMBL" id="DS235306">
    <property type="protein sequence ID" value="EEB14534.1"/>
    <property type="molecule type" value="Genomic_DNA"/>
</dbReference>